<dbReference type="InterPro" id="IPR000866">
    <property type="entry name" value="AhpC/TSA"/>
</dbReference>
<feature type="signal peptide" evidence="1">
    <location>
        <begin position="1"/>
        <end position="20"/>
    </location>
</feature>
<evidence type="ECO:0000256" key="1">
    <source>
        <dbReference type="SAM" id="SignalP"/>
    </source>
</evidence>
<evidence type="ECO:0000259" key="2">
    <source>
        <dbReference type="PROSITE" id="PS51352"/>
    </source>
</evidence>
<comment type="caution">
    <text evidence="3">The sequence shown here is derived from an EMBL/GenBank/DDBJ whole genome shotgun (WGS) entry which is preliminary data.</text>
</comment>
<keyword evidence="4" id="KW-1185">Reference proteome</keyword>
<feature type="domain" description="Thioredoxin" evidence="2">
    <location>
        <begin position="34"/>
        <end position="188"/>
    </location>
</feature>
<name>A0ABU7XMU1_9HYPH</name>
<dbReference type="EMBL" id="JAZHYN010000063">
    <property type="protein sequence ID" value="MEF3367868.1"/>
    <property type="molecule type" value="Genomic_DNA"/>
</dbReference>
<keyword evidence="1" id="KW-0732">Signal</keyword>
<proteinExistence type="predicted"/>
<dbReference type="Gene3D" id="3.40.30.10">
    <property type="entry name" value="Glutaredoxin"/>
    <property type="match status" value="1"/>
</dbReference>
<dbReference type="CDD" id="cd02966">
    <property type="entry name" value="TlpA_like_family"/>
    <property type="match status" value="1"/>
</dbReference>
<dbReference type="RefSeq" id="WP_332082904.1">
    <property type="nucleotide sequence ID" value="NZ_JAZHYN010000063.1"/>
</dbReference>
<dbReference type="Proteomes" id="UP001350748">
    <property type="component" value="Unassembled WGS sequence"/>
</dbReference>
<feature type="chain" id="PRO_5045569394" evidence="1">
    <location>
        <begin position="21"/>
        <end position="188"/>
    </location>
</feature>
<dbReference type="Pfam" id="PF00578">
    <property type="entry name" value="AhpC-TSA"/>
    <property type="match status" value="1"/>
</dbReference>
<organism evidence="3 4">
    <name type="scientific">Methylocystis borbori</name>
    <dbReference type="NCBI Taxonomy" id="3118750"/>
    <lineage>
        <taxon>Bacteria</taxon>
        <taxon>Pseudomonadati</taxon>
        <taxon>Pseudomonadota</taxon>
        <taxon>Alphaproteobacteria</taxon>
        <taxon>Hyphomicrobiales</taxon>
        <taxon>Methylocystaceae</taxon>
        <taxon>Methylocystis</taxon>
    </lineage>
</organism>
<protein>
    <submittedName>
        <fullName evidence="3">TlpA disulfide reductase family protein</fullName>
    </submittedName>
</protein>
<evidence type="ECO:0000313" key="3">
    <source>
        <dbReference type="EMBL" id="MEF3367868.1"/>
    </source>
</evidence>
<evidence type="ECO:0000313" key="4">
    <source>
        <dbReference type="Proteomes" id="UP001350748"/>
    </source>
</evidence>
<dbReference type="InterPro" id="IPR013766">
    <property type="entry name" value="Thioredoxin_domain"/>
</dbReference>
<accession>A0ABU7XMU1</accession>
<dbReference type="PROSITE" id="PS51352">
    <property type="entry name" value="THIOREDOXIN_2"/>
    <property type="match status" value="1"/>
</dbReference>
<dbReference type="InterPro" id="IPR036249">
    <property type="entry name" value="Thioredoxin-like_sf"/>
</dbReference>
<dbReference type="SUPFAM" id="SSF52833">
    <property type="entry name" value="Thioredoxin-like"/>
    <property type="match status" value="1"/>
</dbReference>
<sequence length="188" mass="20508">MKRIFACLLFAALSSSAARAEIIGMQVPRAVSEEEMKASLRQVDLVDEKGAPLNLNGLIGDGKPTLVTLWAHWCANCRAEVSGFKAIANACPNRWNVVFVSARRNDYPKDVAAFKSFGLPWKFYNVAKSAQSDVSKARVARAFYGATADGGIVTPLHYFVSSTGVIEAIVNGRMDFTEPQRLAAFCEK</sequence>
<reference evidence="3 4" key="1">
    <citation type="submission" date="2024-02" db="EMBL/GenBank/DDBJ databases">
        <authorList>
            <person name="Grouzdev D."/>
        </authorList>
    </citation>
    <scope>NUCLEOTIDE SEQUENCE [LARGE SCALE GENOMIC DNA]</scope>
    <source>
        <strain evidence="3 4">9N</strain>
    </source>
</reference>
<gene>
    <name evidence="3" type="ORF">V3H18_15145</name>
</gene>